<keyword evidence="10" id="KW-1133">Transmembrane helix</keyword>
<keyword evidence="4 8" id="KW-0597">Phosphoprotein</keyword>
<dbReference type="InterPro" id="IPR029016">
    <property type="entry name" value="GAF-like_dom_sf"/>
</dbReference>
<feature type="transmembrane region" description="Helical" evidence="10">
    <location>
        <begin position="177"/>
        <end position="199"/>
    </location>
</feature>
<dbReference type="SUPFAM" id="SSF52172">
    <property type="entry name" value="CheY-like"/>
    <property type="match status" value="3"/>
</dbReference>
<dbReference type="PRINTS" id="PR00344">
    <property type="entry name" value="BCTRLSENSOR"/>
</dbReference>
<feature type="modified residue" description="4-aspartylphosphate" evidence="8">
    <location>
        <position position="1138"/>
    </location>
</feature>
<dbReference type="Pfam" id="PF02518">
    <property type="entry name" value="HATPase_c"/>
    <property type="match status" value="1"/>
</dbReference>
<evidence type="ECO:0000256" key="5">
    <source>
        <dbReference type="ARBA" id="ARBA00022679"/>
    </source>
</evidence>
<evidence type="ECO:0000256" key="7">
    <source>
        <dbReference type="ARBA" id="ARBA00023012"/>
    </source>
</evidence>
<evidence type="ECO:0000256" key="4">
    <source>
        <dbReference type="ARBA" id="ARBA00022553"/>
    </source>
</evidence>
<dbReference type="GO" id="GO:0000155">
    <property type="term" value="F:phosphorelay sensor kinase activity"/>
    <property type="evidence" value="ECO:0007669"/>
    <property type="project" value="InterPro"/>
</dbReference>
<dbReference type="InterPro" id="IPR001789">
    <property type="entry name" value="Sig_transdc_resp-reg_receiver"/>
</dbReference>
<proteinExistence type="predicted"/>
<feature type="domain" description="HAMP" evidence="13">
    <location>
        <begin position="220"/>
        <end position="273"/>
    </location>
</feature>
<dbReference type="InterPro" id="IPR004358">
    <property type="entry name" value="Sig_transdc_His_kin-like_C"/>
</dbReference>
<dbReference type="InterPro" id="IPR003661">
    <property type="entry name" value="HisK_dim/P_dom"/>
</dbReference>
<dbReference type="Gene3D" id="3.40.50.2300">
    <property type="match status" value="3"/>
</dbReference>
<evidence type="ECO:0000256" key="2">
    <source>
        <dbReference type="ARBA" id="ARBA00004370"/>
    </source>
</evidence>
<dbReference type="SUPFAM" id="SSF158472">
    <property type="entry name" value="HAMP domain-like"/>
    <property type="match status" value="1"/>
</dbReference>
<dbReference type="AlphaFoldDB" id="A0A2T0U3D1"/>
<keyword evidence="10" id="KW-0812">Transmembrane</keyword>
<keyword evidence="9" id="KW-0175">Coiled coil</keyword>
<accession>A0A2T0U3D1</accession>
<evidence type="ECO:0000256" key="8">
    <source>
        <dbReference type="PROSITE-ProRule" id="PRU00169"/>
    </source>
</evidence>
<reference evidence="14 15" key="1">
    <citation type="submission" date="2018-03" db="EMBL/GenBank/DDBJ databases">
        <title>Genomic Encyclopedia of Type Strains, Phase III (KMG-III): the genomes of soil and plant-associated and newly described type strains.</title>
        <authorList>
            <person name="Whitman W."/>
        </authorList>
    </citation>
    <scope>NUCLEOTIDE SEQUENCE [LARGE SCALE GENOMIC DNA]</scope>
    <source>
        <strain evidence="14 15">CGMCC 1.9313</strain>
    </source>
</reference>
<evidence type="ECO:0000313" key="14">
    <source>
        <dbReference type="EMBL" id="PRY52423.1"/>
    </source>
</evidence>
<dbReference type="InterPro" id="IPR011006">
    <property type="entry name" value="CheY-like_superfamily"/>
</dbReference>
<dbReference type="InterPro" id="IPR007891">
    <property type="entry name" value="CHASE3"/>
</dbReference>
<keyword evidence="10" id="KW-0472">Membrane</keyword>
<dbReference type="InterPro" id="IPR036890">
    <property type="entry name" value="HATPase_C_sf"/>
</dbReference>
<dbReference type="Gene3D" id="3.30.565.10">
    <property type="entry name" value="Histidine kinase-like ATPase, C-terminal domain"/>
    <property type="match status" value="1"/>
</dbReference>
<dbReference type="SUPFAM" id="SSF55874">
    <property type="entry name" value="ATPase domain of HSP90 chaperone/DNA topoisomerase II/histidine kinase"/>
    <property type="match status" value="1"/>
</dbReference>
<feature type="coiled-coil region" evidence="9">
    <location>
        <begin position="428"/>
        <end position="511"/>
    </location>
</feature>
<dbReference type="GO" id="GO:0016020">
    <property type="term" value="C:membrane"/>
    <property type="evidence" value="ECO:0007669"/>
    <property type="project" value="UniProtKB-SubCell"/>
</dbReference>
<dbReference type="SMART" id="SM00388">
    <property type="entry name" value="HisKA"/>
    <property type="match status" value="1"/>
</dbReference>
<protein>
    <recommendedName>
        <fullName evidence="3">histidine kinase</fullName>
        <ecNumber evidence="3">2.7.13.3</ecNumber>
    </recommendedName>
</protein>
<feature type="domain" description="Histidine kinase" evidence="11">
    <location>
        <begin position="535"/>
        <end position="756"/>
    </location>
</feature>
<feature type="domain" description="Response regulatory" evidence="12">
    <location>
        <begin position="941"/>
        <end position="1057"/>
    </location>
</feature>
<dbReference type="CDD" id="cd06225">
    <property type="entry name" value="HAMP"/>
    <property type="match status" value="1"/>
</dbReference>
<dbReference type="SUPFAM" id="SSF55781">
    <property type="entry name" value="GAF domain-like"/>
    <property type="match status" value="1"/>
</dbReference>
<dbReference type="EC" id="2.7.13.3" evidence="3"/>
<dbReference type="FunFam" id="3.30.565.10:FF:000078">
    <property type="entry name" value="Two-component sensor histidine kinase"/>
    <property type="match status" value="1"/>
</dbReference>
<dbReference type="CDD" id="cd16922">
    <property type="entry name" value="HATPase_EvgS-ArcB-TorS-like"/>
    <property type="match status" value="1"/>
</dbReference>
<dbReference type="SUPFAM" id="SSF47384">
    <property type="entry name" value="Homodimeric domain of signal transducing histidine kinase"/>
    <property type="match status" value="1"/>
</dbReference>
<evidence type="ECO:0000256" key="3">
    <source>
        <dbReference type="ARBA" id="ARBA00012438"/>
    </source>
</evidence>
<gene>
    <name evidence="14" type="ORF">B0I27_106184</name>
</gene>
<sequence length="1210" mass="135804">MNNKVTTNLRIGYGFSVLLLLISSAASYFAIQNLVRSSALVNHTNNVILELESTISILKDAETGQRGYLLTGMPEFLTPFNNAQERIKAHIEQVRVLTQDNPVQLRNSERLKKALDSRLERLSTVIELRKKTGMISPEDMLSGRRFMNEAREIVVTMEQVERSLLAKRTESLDTYSTYTPILIVIAALLSLVIALVSYMRAKKDLDNRAALYAELKEKDEHIARRLVIIDEIARRISAGDYSTRVKDETDADSLGGLALSLNKMAESLDYSFQSLSEREWLQAGVASLNDRMIGETEVQPLTQGILDHVIKYTNSTMGAFYLMQDEENLELISSYALTADSRREVVKVGEGIVGQCAANKKAISLTDISENDMVIAFTSGSVRPKAIIAFPIIFENKIKGIIEIASTENFSKVTVEYFHSISHSAGVVLNTAQNRVKLQELLEETQAQSEELQAQHSELENLNTELEAQAQKLQASEEELKVQQEELLQANQELEERSKILEEKNQLIVERNLDIQKKAEELELSTKYKSEFLANMSHELRTPLNSILLLSRLLSENSDKNLNEDQIEYGRVIHSSGNGLLTLIDEILDLSKIEAGKMELEYQDTAIKEIVTDMHSLFNPLAKEKSLSFTTNINEGVPKRIAVDKMRFEQILKNLLSNALKFTKKGFVTLDIAPSDQEGFINFSVKDSGIGIPRDKQDHIFEAFQQADGSTRRKYGGTGLGLSISRELAKLQGGELILESEPDKGSTFTISIPVDPQFIQKLPDAERPLPDLEIPPAPPKISINQTEEGLEQIKKRYVTNVIPPELADDRDNLMPEDKLLLIIEDDTNFAKALLSYTRQNDYKGIVAVRGDQGIEMARQYKPLAILLDIQLPVKDGWEVMEELKSNPQTRHIPVHIMSSMEVKKESLIKGAVDFINKPVAVEQMQHMFSSIENALNKEPKKVLIIEENPKHARALAYFLDTYNVNAEIKGSVADGVDALKKKEIDCVILDMGIPDMNAYLTLETVKKSPGLENLPIIIFTGKNLSKAEESRIKQYADSIVMKTAHSYQRILDEVALFLHLVEAKHPVSGNAAAMRNAVALNEVLQNKTVLIADDDVRNIFSLTKALEQLKMKVISATDGKEALRILEENPQTDVVLMDIMMPEMDGYQSIMEIRQRPKHKNLPILAVTAKAMVGDREKCIAAGASDYISKPVDIDQLISLLRVWLYDRYL</sequence>
<dbReference type="Pfam" id="PF13185">
    <property type="entry name" value="GAF_2"/>
    <property type="match status" value="1"/>
</dbReference>
<feature type="modified residue" description="4-aspartylphosphate" evidence="8">
    <location>
        <position position="990"/>
    </location>
</feature>
<dbReference type="RefSeq" id="WP_106293534.1">
    <property type="nucleotide sequence ID" value="NZ_PVTH01000006.1"/>
</dbReference>
<dbReference type="Gene3D" id="3.30.450.40">
    <property type="match status" value="1"/>
</dbReference>
<feature type="modified residue" description="4-aspartylphosphate" evidence="8">
    <location>
        <position position="868"/>
    </location>
</feature>
<dbReference type="InterPro" id="IPR003594">
    <property type="entry name" value="HATPase_dom"/>
</dbReference>
<dbReference type="InterPro" id="IPR005467">
    <property type="entry name" value="His_kinase_dom"/>
</dbReference>
<dbReference type="SMART" id="SM00448">
    <property type="entry name" value="REC"/>
    <property type="match status" value="3"/>
</dbReference>
<dbReference type="InterPro" id="IPR003660">
    <property type="entry name" value="HAMP_dom"/>
</dbReference>
<dbReference type="Gene3D" id="6.10.340.10">
    <property type="match status" value="1"/>
</dbReference>
<dbReference type="CDD" id="cd00082">
    <property type="entry name" value="HisKA"/>
    <property type="match status" value="1"/>
</dbReference>
<feature type="coiled-coil region" evidence="9">
    <location>
        <begin position="80"/>
        <end position="125"/>
    </location>
</feature>
<dbReference type="CDD" id="cd00156">
    <property type="entry name" value="REC"/>
    <property type="match status" value="1"/>
</dbReference>
<organism evidence="14 15">
    <name type="scientific">Arcticibacter pallidicorallinus</name>
    <dbReference type="NCBI Taxonomy" id="1259464"/>
    <lineage>
        <taxon>Bacteria</taxon>
        <taxon>Pseudomonadati</taxon>
        <taxon>Bacteroidota</taxon>
        <taxon>Sphingobacteriia</taxon>
        <taxon>Sphingobacteriales</taxon>
        <taxon>Sphingobacteriaceae</taxon>
        <taxon>Arcticibacter</taxon>
    </lineage>
</organism>
<name>A0A2T0U3D1_9SPHI</name>
<keyword evidence="5" id="KW-0808">Transferase</keyword>
<dbReference type="Pfam" id="PF05227">
    <property type="entry name" value="CHASE3"/>
    <property type="match status" value="1"/>
</dbReference>
<evidence type="ECO:0000256" key="6">
    <source>
        <dbReference type="ARBA" id="ARBA00022777"/>
    </source>
</evidence>
<feature type="transmembrane region" description="Helical" evidence="10">
    <location>
        <begin position="12"/>
        <end position="31"/>
    </location>
</feature>
<dbReference type="Proteomes" id="UP000238034">
    <property type="component" value="Unassembled WGS sequence"/>
</dbReference>
<dbReference type="PROSITE" id="PS50109">
    <property type="entry name" value="HIS_KIN"/>
    <property type="match status" value="1"/>
</dbReference>
<dbReference type="PROSITE" id="PS50110">
    <property type="entry name" value="RESPONSE_REGULATORY"/>
    <property type="match status" value="3"/>
</dbReference>
<dbReference type="Gene3D" id="1.10.287.130">
    <property type="match status" value="1"/>
</dbReference>
<dbReference type="InterPro" id="IPR036097">
    <property type="entry name" value="HisK_dim/P_sf"/>
</dbReference>
<keyword evidence="6 14" id="KW-0418">Kinase</keyword>
<comment type="caution">
    <text evidence="14">The sequence shown here is derived from an EMBL/GenBank/DDBJ whole genome shotgun (WGS) entry which is preliminary data.</text>
</comment>
<evidence type="ECO:0000259" key="13">
    <source>
        <dbReference type="PROSITE" id="PS50885"/>
    </source>
</evidence>
<dbReference type="CDD" id="cd17546">
    <property type="entry name" value="REC_hyHK_CKI1_RcsC-like"/>
    <property type="match status" value="1"/>
</dbReference>
<dbReference type="OrthoDB" id="9811889at2"/>
<evidence type="ECO:0000256" key="1">
    <source>
        <dbReference type="ARBA" id="ARBA00000085"/>
    </source>
</evidence>
<dbReference type="InterPro" id="IPR003018">
    <property type="entry name" value="GAF"/>
</dbReference>
<feature type="domain" description="Response regulatory" evidence="12">
    <location>
        <begin position="819"/>
        <end position="932"/>
    </location>
</feature>
<keyword evidence="15" id="KW-1185">Reference proteome</keyword>
<feature type="domain" description="Response regulatory" evidence="12">
    <location>
        <begin position="1088"/>
        <end position="1205"/>
    </location>
</feature>
<dbReference type="PANTHER" id="PTHR45339">
    <property type="entry name" value="HYBRID SIGNAL TRANSDUCTION HISTIDINE KINASE J"/>
    <property type="match status" value="1"/>
</dbReference>
<comment type="subcellular location">
    <subcellularLocation>
        <location evidence="2">Membrane</location>
    </subcellularLocation>
</comment>
<dbReference type="EMBL" id="PVTH01000006">
    <property type="protein sequence ID" value="PRY52423.1"/>
    <property type="molecule type" value="Genomic_DNA"/>
</dbReference>
<evidence type="ECO:0000259" key="12">
    <source>
        <dbReference type="PROSITE" id="PS50110"/>
    </source>
</evidence>
<dbReference type="SMART" id="SM00304">
    <property type="entry name" value="HAMP"/>
    <property type="match status" value="1"/>
</dbReference>
<evidence type="ECO:0000259" key="11">
    <source>
        <dbReference type="PROSITE" id="PS50109"/>
    </source>
</evidence>
<dbReference type="Pfam" id="PF00512">
    <property type="entry name" value="HisKA"/>
    <property type="match status" value="1"/>
</dbReference>
<dbReference type="PANTHER" id="PTHR45339:SF1">
    <property type="entry name" value="HYBRID SIGNAL TRANSDUCTION HISTIDINE KINASE J"/>
    <property type="match status" value="1"/>
</dbReference>
<evidence type="ECO:0000313" key="15">
    <source>
        <dbReference type="Proteomes" id="UP000238034"/>
    </source>
</evidence>
<dbReference type="Pfam" id="PF00072">
    <property type="entry name" value="Response_reg"/>
    <property type="match status" value="3"/>
</dbReference>
<evidence type="ECO:0000256" key="9">
    <source>
        <dbReference type="SAM" id="Coils"/>
    </source>
</evidence>
<evidence type="ECO:0000256" key="10">
    <source>
        <dbReference type="SAM" id="Phobius"/>
    </source>
</evidence>
<dbReference type="PROSITE" id="PS50885">
    <property type="entry name" value="HAMP"/>
    <property type="match status" value="1"/>
</dbReference>
<keyword evidence="7" id="KW-0902">Two-component regulatory system</keyword>
<dbReference type="CDD" id="cd19410">
    <property type="entry name" value="HK9-like_sensor"/>
    <property type="match status" value="1"/>
</dbReference>
<dbReference type="SMART" id="SM00387">
    <property type="entry name" value="HATPase_c"/>
    <property type="match status" value="1"/>
</dbReference>
<comment type="catalytic activity">
    <reaction evidence="1">
        <text>ATP + protein L-histidine = ADP + protein N-phospho-L-histidine.</text>
        <dbReference type="EC" id="2.7.13.3"/>
    </reaction>
</comment>